<organism evidence="2 3">
    <name type="scientific">Rhizophagus clarus</name>
    <dbReference type="NCBI Taxonomy" id="94130"/>
    <lineage>
        <taxon>Eukaryota</taxon>
        <taxon>Fungi</taxon>
        <taxon>Fungi incertae sedis</taxon>
        <taxon>Mucoromycota</taxon>
        <taxon>Glomeromycotina</taxon>
        <taxon>Glomeromycetes</taxon>
        <taxon>Glomerales</taxon>
        <taxon>Glomeraceae</taxon>
        <taxon>Rhizophagus</taxon>
    </lineage>
</organism>
<accession>A0A8H3LRD6</accession>
<evidence type="ECO:0000313" key="3">
    <source>
        <dbReference type="Proteomes" id="UP000615446"/>
    </source>
</evidence>
<feature type="domain" description="Tc1-like transposase DDE" evidence="1">
    <location>
        <begin position="208"/>
        <end position="265"/>
    </location>
</feature>
<dbReference type="EMBL" id="BLAL01000199">
    <property type="protein sequence ID" value="GES91277.1"/>
    <property type="molecule type" value="Genomic_DNA"/>
</dbReference>
<dbReference type="PANTHER" id="PTHR46564:SF1">
    <property type="entry name" value="TRANSPOSASE"/>
    <property type="match status" value="1"/>
</dbReference>
<dbReference type="InterPro" id="IPR036397">
    <property type="entry name" value="RNaseH_sf"/>
</dbReference>
<protein>
    <submittedName>
        <fullName evidence="2">Homeodomain-like protein</fullName>
    </submittedName>
</protein>
<dbReference type="Proteomes" id="UP000615446">
    <property type="component" value="Unassembled WGS sequence"/>
</dbReference>
<reference evidence="2" key="1">
    <citation type="submission" date="2019-10" db="EMBL/GenBank/DDBJ databases">
        <title>Conservation and host-specific expression of non-tandemly repeated heterogenous ribosome RNA gene in arbuscular mycorrhizal fungi.</title>
        <authorList>
            <person name="Maeda T."/>
            <person name="Kobayashi Y."/>
            <person name="Nakagawa T."/>
            <person name="Ezawa T."/>
            <person name="Yamaguchi K."/>
            <person name="Bino T."/>
            <person name="Nishimoto Y."/>
            <person name="Shigenobu S."/>
            <person name="Kawaguchi M."/>
        </authorList>
    </citation>
    <scope>NUCLEOTIDE SEQUENCE</scope>
    <source>
        <strain evidence="2">HR1</strain>
    </source>
</reference>
<dbReference type="SUPFAM" id="SSF53098">
    <property type="entry name" value="Ribonuclease H-like"/>
    <property type="match status" value="1"/>
</dbReference>
<dbReference type="OrthoDB" id="2266637at2759"/>
<dbReference type="InterPro" id="IPR012337">
    <property type="entry name" value="RNaseH-like_sf"/>
</dbReference>
<keyword evidence="2" id="KW-0238">DNA-binding</keyword>
<dbReference type="Pfam" id="PF13358">
    <property type="entry name" value="DDE_3"/>
    <property type="match status" value="1"/>
</dbReference>
<dbReference type="GO" id="GO:0003677">
    <property type="term" value="F:DNA binding"/>
    <property type="evidence" value="ECO:0007669"/>
    <property type="project" value="UniProtKB-KW"/>
</dbReference>
<dbReference type="Gene3D" id="3.30.420.10">
    <property type="entry name" value="Ribonuclease H-like superfamily/Ribonuclease H"/>
    <property type="match status" value="1"/>
</dbReference>
<name>A0A8H3LRD6_9GLOM</name>
<keyword evidence="2" id="KW-0371">Homeobox</keyword>
<evidence type="ECO:0000259" key="1">
    <source>
        <dbReference type="Pfam" id="PF13358"/>
    </source>
</evidence>
<dbReference type="SUPFAM" id="SSF46689">
    <property type="entry name" value="Homeodomain-like"/>
    <property type="match status" value="1"/>
</dbReference>
<dbReference type="PANTHER" id="PTHR46564">
    <property type="entry name" value="TRANSPOSASE"/>
    <property type="match status" value="1"/>
</dbReference>
<dbReference type="AlphaFoldDB" id="A0A8H3LRD6"/>
<gene>
    <name evidence="2" type="ORF">RCL2_001810800</name>
</gene>
<proteinExistence type="predicted"/>
<sequence>MPIKLSNDLLWHIIYLNHIGKSPEQISSLLFINKSMIIKTLTNYRKWKHIRNSFISQQGQQKLFNYSEMEVIKEIIQEKPDLYLDELVREIQNRINKTISTSTLSHYLKYDGITHKKIKPLLIILSVIFLFSRLKFISTIGSQYRSDQLIFVDESAKDKRTLNRVYGYSSIGCRIQQNTIFLHGKRYTILPALSLDGYIAVDIIEGPNSVLIMDNTRIYYNNDFIDIVQELGGKVEFLPPYSPDLNLIERSFSVVKMWIKRHREFMENFNDPIHALMLACA</sequence>
<dbReference type="InterPro" id="IPR038717">
    <property type="entry name" value="Tc1-like_DDE_dom"/>
</dbReference>
<dbReference type="InterPro" id="IPR009057">
    <property type="entry name" value="Homeodomain-like_sf"/>
</dbReference>
<comment type="caution">
    <text evidence="2">The sequence shown here is derived from an EMBL/GenBank/DDBJ whole genome shotgun (WGS) entry which is preliminary data.</text>
</comment>
<evidence type="ECO:0000313" key="2">
    <source>
        <dbReference type="EMBL" id="GES91277.1"/>
    </source>
</evidence>